<keyword evidence="3" id="KW-0418">Kinase</keyword>
<evidence type="ECO:0000259" key="2">
    <source>
        <dbReference type="Pfam" id="PF06580"/>
    </source>
</evidence>
<proteinExistence type="predicted"/>
<dbReference type="EC" id="2.7.13.3" evidence="3"/>
<feature type="transmembrane region" description="Helical" evidence="1">
    <location>
        <begin position="41"/>
        <end position="61"/>
    </location>
</feature>
<dbReference type="InterPro" id="IPR050640">
    <property type="entry name" value="Bact_2-comp_sensor_kinase"/>
</dbReference>
<evidence type="ECO:0000313" key="3">
    <source>
        <dbReference type="EMBL" id="RDC64272.1"/>
    </source>
</evidence>
<dbReference type="AlphaFoldDB" id="A0A369QIP0"/>
<feature type="transmembrane region" description="Helical" evidence="1">
    <location>
        <begin position="121"/>
        <end position="145"/>
    </location>
</feature>
<accession>A0A369QIP0</accession>
<dbReference type="GO" id="GO:0000155">
    <property type="term" value="F:phosphorelay sensor kinase activity"/>
    <property type="evidence" value="ECO:0007669"/>
    <property type="project" value="InterPro"/>
</dbReference>
<sequence>MAVLIRRNISLLIQILIWVLVAFLLLLFQPLTSEVKLPVQLWIKQAILFSLWLGAFYLNAYVWVPKLLLPNKIGWFVLAALGTAVGAVVIIYLVEIGLNLPELMHQAFHPGRPRREGNGPLWYSLIGSFFVTVMVLAIGTSITTVQKWQKDAQLRQLLEQEKTSTELSFLKAQINPHFFFNTLNNIYALTMINVDSSRQALHTLSRMMRYVLYETTSGTTLLSKELLFIEDYIQLMQLRLTENVRVVFEKSNPLHDLMIAPMLLLPFVENAFKHGVSTVLPCSILIKVAQQGAELQVQVSNTIVNEKKLVLEESNGIGLINTRRRLDLLYPNQYNLSVQENTVENEYRVNLTLQLT</sequence>
<dbReference type="InterPro" id="IPR036890">
    <property type="entry name" value="HATPase_C_sf"/>
</dbReference>
<dbReference type="PANTHER" id="PTHR34220">
    <property type="entry name" value="SENSOR HISTIDINE KINASE YPDA"/>
    <property type="match status" value="1"/>
</dbReference>
<keyword evidence="1" id="KW-0812">Transmembrane</keyword>
<feature type="transmembrane region" description="Helical" evidence="1">
    <location>
        <begin position="73"/>
        <end position="94"/>
    </location>
</feature>
<keyword evidence="4" id="KW-1185">Reference proteome</keyword>
<evidence type="ECO:0000313" key="4">
    <source>
        <dbReference type="Proteomes" id="UP000253919"/>
    </source>
</evidence>
<reference evidence="3 4" key="1">
    <citation type="submission" date="2018-04" db="EMBL/GenBank/DDBJ databases">
        <title>Adhaeribacter sp. HMF7616 genome sequencing and assembly.</title>
        <authorList>
            <person name="Kang H."/>
            <person name="Kang J."/>
            <person name="Cha I."/>
            <person name="Kim H."/>
            <person name="Joh K."/>
        </authorList>
    </citation>
    <scope>NUCLEOTIDE SEQUENCE [LARGE SCALE GENOMIC DNA]</scope>
    <source>
        <strain evidence="3 4">HMF7616</strain>
    </source>
</reference>
<feature type="transmembrane region" description="Helical" evidence="1">
    <location>
        <begin position="9"/>
        <end position="29"/>
    </location>
</feature>
<comment type="caution">
    <text evidence="3">The sequence shown here is derived from an EMBL/GenBank/DDBJ whole genome shotgun (WGS) entry which is preliminary data.</text>
</comment>
<dbReference type="OrthoDB" id="9792992at2"/>
<name>A0A369QIP0_9BACT</name>
<gene>
    <name evidence="3" type="primary">yesM</name>
    <name evidence="3" type="ORF">AHMF7616_02885</name>
</gene>
<feature type="domain" description="Signal transduction histidine kinase internal region" evidence="2">
    <location>
        <begin position="166"/>
        <end position="243"/>
    </location>
</feature>
<dbReference type="Proteomes" id="UP000253919">
    <property type="component" value="Unassembled WGS sequence"/>
</dbReference>
<keyword evidence="1" id="KW-1133">Transmembrane helix</keyword>
<organism evidence="3 4">
    <name type="scientific">Adhaeribacter pallidiroseus</name>
    <dbReference type="NCBI Taxonomy" id="2072847"/>
    <lineage>
        <taxon>Bacteria</taxon>
        <taxon>Pseudomonadati</taxon>
        <taxon>Bacteroidota</taxon>
        <taxon>Cytophagia</taxon>
        <taxon>Cytophagales</taxon>
        <taxon>Hymenobacteraceae</taxon>
        <taxon>Adhaeribacter</taxon>
    </lineage>
</organism>
<evidence type="ECO:0000256" key="1">
    <source>
        <dbReference type="SAM" id="Phobius"/>
    </source>
</evidence>
<dbReference type="EMBL" id="QASA01000001">
    <property type="protein sequence ID" value="RDC64272.1"/>
    <property type="molecule type" value="Genomic_DNA"/>
</dbReference>
<protein>
    <submittedName>
        <fullName evidence="3">Histidine kinase</fullName>
        <ecNumber evidence="3">2.7.13.3</ecNumber>
    </submittedName>
</protein>
<keyword evidence="3" id="KW-0808">Transferase</keyword>
<dbReference type="RefSeq" id="WP_115373450.1">
    <property type="nucleotide sequence ID" value="NZ_QASA01000001.1"/>
</dbReference>
<keyword evidence="1" id="KW-0472">Membrane</keyword>
<dbReference type="GO" id="GO:0016020">
    <property type="term" value="C:membrane"/>
    <property type="evidence" value="ECO:0007669"/>
    <property type="project" value="InterPro"/>
</dbReference>
<dbReference type="InterPro" id="IPR010559">
    <property type="entry name" value="Sig_transdc_His_kin_internal"/>
</dbReference>
<dbReference type="Pfam" id="PF06580">
    <property type="entry name" value="His_kinase"/>
    <property type="match status" value="1"/>
</dbReference>
<dbReference type="PANTHER" id="PTHR34220:SF7">
    <property type="entry name" value="SENSOR HISTIDINE KINASE YPDA"/>
    <property type="match status" value="1"/>
</dbReference>
<dbReference type="Gene3D" id="3.30.565.10">
    <property type="entry name" value="Histidine kinase-like ATPase, C-terminal domain"/>
    <property type="match status" value="1"/>
</dbReference>